<evidence type="ECO:0000259" key="10">
    <source>
        <dbReference type="Pfam" id="PF03639"/>
    </source>
</evidence>
<accession>A0AAN7VVQ9</accession>
<keyword evidence="6 12" id="KW-0326">Glycosidase</keyword>
<dbReference type="EC" id="3.2.1.39" evidence="3"/>
<feature type="compositionally biased region" description="Low complexity" evidence="9">
    <location>
        <begin position="1016"/>
        <end position="1026"/>
    </location>
</feature>
<sequence>MYSSTGTVPWVPTLAVQQISDGQAQAIVYTETFCTTSGTQTLSSTTTGTTVITFESPSSSKETSTSFSSSFSSFSSDASPTLSATAASSSDQASLTTSDDASSASSTSGTASSASSSVQSTSTSISAGSSNATGLPSSALASPVPASLSGITTTSTPTSTTTRTLSVTTTQANSISSVPDSSLTSLTTSEVQSATISISLTGTTGTVHTSLETNGNPSVLPFPTSITTATSTLSLVQTSTLVSVGPTATASISTIEASNIFVAIATDAPPSQISSTAAHPVPTLGIQQQEERLQTNKFYANFFLGSQTAGTWTHPYSVAWSKGGGQTSSWGLAISHIERSQLAGQGSREPSKDAGDVGFFAAPVGIQSLVLSAAELGSSTVLTTDSQTSFSINVNLGPSGTSSPVITFPLVQGMAFVTASYDNGTPMLQSGVGILDLTYVGAVVADTTYKYQATLLDGFEWLMYVTPASPNYNENSFTVLNNGEVQGPSGFSGHIQLAKIPANSADAESVYDASAGAYPTTASISGAVSGISGSYTITWTKAGATNQQLLMFALPHHMDTLSSATSSGVTDVQLITTTKGMATAIRGDYWTLVEPNLPIDMGFAPWSPETGSVVSVSDAAEDAINAAGYVELSQDVSQQTNVGSLYYDGKALAKFATIIYTINDIAGNTSLALTGLVKLEEAFALHVNNEMSIPLLYESIWGGAVSSGSYISGDSGEDFGNTYYNDHHFHFGYFVYAASVIGYMRPAWLEEGTNRAWVNMLVRDYANSITDDEYFPFQRMFDWYHGHSWAHGLIETADGKDQESSSEDTMASYAMKMWGHISGDENMEARGNLMLSVQARSLQKYYLYTDDNTVEPAEFIGNKVAGILFENKIDHTTYFGAEPEYIQGIHMLPQMPCSTLTRSRAFVEEEWDAYFGPNGIKPVEQVSGGWRGILMANLATIDPVTSYNFFSNAAGDFTSDYLDGGASQTWYLAWSAALGGSSDPSKAKRQAMSKRSGAPRRNEEVRLLGNDRGFIGQRSTRGSTRSSRLRQRTRA</sequence>
<evidence type="ECO:0000256" key="3">
    <source>
        <dbReference type="ARBA" id="ARBA00012780"/>
    </source>
</evidence>
<evidence type="ECO:0000256" key="5">
    <source>
        <dbReference type="ARBA" id="ARBA00023277"/>
    </source>
</evidence>
<dbReference type="PROSITE" id="PS52008">
    <property type="entry name" value="GH81"/>
    <property type="match status" value="1"/>
</dbReference>
<dbReference type="GO" id="GO:0042973">
    <property type="term" value="F:glucan endo-1,3-beta-D-glucosidase activity"/>
    <property type="evidence" value="ECO:0007669"/>
    <property type="project" value="UniProtKB-EC"/>
</dbReference>
<feature type="region of interest" description="Disordered" evidence="9">
    <location>
        <begin position="979"/>
        <end position="1035"/>
    </location>
</feature>
<evidence type="ECO:0000313" key="13">
    <source>
        <dbReference type="Proteomes" id="UP001310594"/>
    </source>
</evidence>
<dbReference type="GO" id="GO:0071555">
    <property type="term" value="P:cell wall organization"/>
    <property type="evidence" value="ECO:0007669"/>
    <property type="project" value="UniProtKB-KW"/>
</dbReference>
<dbReference type="Gene3D" id="2.70.98.30">
    <property type="entry name" value="Golgi alpha-mannosidase II, domain 4"/>
    <property type="match status" value="1"/>
</dbReference>
<gene>
    <name evidence="12" type="primary">ACF2</name>
    <name evidence="12" type="ORF">LTR97_001079</name>
</gene>
<dbReference type="PANTHER" id="PTHR31983">
    <property type="entry name" value="ENDO-1,3(4)-BETA-GLUCANASE 1"/>
    <property type="match status" value="1"/>
</dbReference>
<dbReference type="Proteomes" id="UP001310594">
    <property type="component" value="Unassembled WGS sequence"/>
</dbReference>
<proteinExistence type="inferred from homology"/>
<evidence type="ECO:0000256" key="6">
    <source>
        <dbReference type="ARBA" id="ARBA00023295"/>
    </source>
</evidence>
<dbReference type="InterPro" id="IPR005200">
    <property type="entry name" value="Endo-beta-glucanase"/>
</dbReference>
<keyword evidence="5" id="KW-0119">Carbohydrate metabolism</keyword>
<dbReference type="EMBL" id="JAVRQU010000002">
    <property type="protein sequence ID" value="KAK5706093.1"/>
    <property type="molecule type" value="Genomic_DNA"/>
</dbReference>
<evidence type="ECO:0000313" key="12">
    <source>
        <dbReference type="EMBL" id="KAK5706093.1"/>
    </source>
</evidence>
<evidence type="ECO:0000256" key="4">
    <source>
        <dbReference type="ARBA" id="ARBA00022801"/>
    </source>
</evidence>
<evidence type="ECO:0000256" key="1">
    <source>
        <dbReference type="ARBA" id="ARBA00000382"/>
    </source>
</evidence>
<comment type="caution">
    <text evidence="12">The sequence shown here is derived from an EMBL/GenBank/DDBJ whole genome shotgun (WGS) entry which is preliminary data.</text>
</comment>
<dbReference type="PANTHER" id="PTHR31983:SF0">
    <property type="entry name" value="GLUCAN ENDO-1,3-BETA-D-GLUCOSIDASE 2"/>
    <property type="match status" value="1"/>
</dbReference>
<feature type="region of interest" description="Disordered" evidence="9">
    <location>
        <begin position="87"/>
        <end position="165"/>
    </location>
</feature>
<feature type="domain" description="Glycosyl hydrolase family 81 C-terminal" evidence="11">
    <location>
        <begin position="616"/>
        <end position="972"/>
    </location>
</feature>
<evidence type="ECO:0000256" key="8">
    <source>
        <dbReference type="ARBA" id="ARBA00023326"/>
    </source>
</evidence>
<evidence type="ECO:0000256" key="9">
    <source>
        <dbReference type="SAM" id="MobiDB-lite"/>
    </source>
</evidence>
<dbReference type="Pfam" id="PF03639">
    <property type="entry name" value="Glyco_hydro_81"/>
    <property type="match status" value="1"/>
</dbReference>
<name>A0AAN7VVQ9_9PEZI</name>
<organism evidence="12 13">
    <name type="scientific">Elasticomyces elasticus</name>
    <dbReference type="NCBI Taxonomy" id="574655"/>
    <lineage>
        <taxon>Eukaryota</taxon>
        <taxon>Fungi</taxon>
        <taxon>Dikarya</taxon>
        <taxon>Ascomycota</taxon>
        <taxon>Pezizomycotina</taxon>
        <taxon>Dothideomycetes</taxon>
        <taxon>Dothideomycetidae</taxon>
        <taxon>Mycosphaerellales</taxon>
        <taxon>Teratosphaeriaceae</taxon>
        <taxon>Elasticomyces</taxon>
    </lineage>
</organism>
<keyword evidence="8" id="KW-0624">Polysaccharide degradation</keyword>
<reference evidence="12" key="1">
    <citation type="submission" date="2023-08" db="EMBL/GenBank/DDBJ databases">
        <title>Black Yeasts Isolated from many extreme environments.</title>
        <authorList>
            <person name="Coleine C."/>
            <person name="Stajich J.E."/>
            <person name="Selbmann L."/>
        </authorList>
    </citation>
    <scope>NUCLEOTIDE SEQUENCE</scope>
    <source>
        <strain evidence="12">CCFEE 5810</strain>
    </source>
</reference>
<dbReference type="GO" id="GO:0000272">
    <property type="term" value="P:polysaccharide catabolic process"/>
    <property type="evidence" value="ECO:0007669"/>
    <property type="project" value="UniProtKB-KW"/>
</dbReference>
<dbReference type="GO" id="GO:0052861">
    <property type="term" value="F:endo-1,3(4)-beta-glucanase activity"/>
    <property type="evidence" value="ECO:0007669"/>
    <property type="project" value="InterPro"/>
</dbReference>
<comment type="catalytic activity">
    <reaction evidence="1">
        <text>Hydrolysis of (1-&gt;3)-beta-D-glucosidic linkages in (1-&gt;3)-beta-D-glucans.</text>
        <dbReference type="EC" id="3.2.1.39"/>
    </reaction>
</comment>
<dbReference type="GO" id="GO:0009986">
    <property type="term" value="C:cell surface"/>
    <property type="evidence" value="ECO:0007669"/>
    <property type="project" value="TreeGrafter"/>
</dbReference>
<evidence type="ECO:0000259" key="11">
    <source>
        <dbReference type="Pfam" id="PF17652"/>
    </source>
</evidence>
<dbReference type="Pfam" id="PF17652">
    <property type="entry name" value="Glyco_hydro81C"/>
    <property type="match status" value="1"/>
</dbReference>
<dbReference type="AlphaFoldDB" id="A0AAN7VVQ9"/>
<comment type="similarity">
    <text evidence="2">Belongs to the glycosyl hydrolase 81 family.</text>
</comment>
<evidence type="ECO:0000256" key="2">
    <source>
        <dbReference type="ARBA" id="ARBA00010730"/>
    </source>
</evidence>
<dbReference type="Gene3D" id="1.10.287.1170">
    <property type="entry name" value="glycoside hydrolase family 81 endo-[beta] glucanase"/>
    <property type="match status" value="1"/>
</dbReference>
<keyword evidence="4 12" id="KW-0378">Hydrolase</keyword>
<feature type="domain" description="Glycosyl hydrolase family 81 N-terminal" evidence="10">
    <location>
        <begin position="279"/>
        <end position="608"/>
    </location>
</feature>
<dbReference type="InterPro" id="IPR040720">
    <property type="entry name" value="GH81_C"/>
</dbReference>
<dbReference type="InterPro" id="IPR040451">
    <property type="entry name" value="GH81_N"/>
</dbReference>
<protein>
    <recommendedName>
        <fullName evidence="3">glucan endo-1,3-beta-D-glucosidase</fullName>
        <ecNumber evidence="3">3.2.1.39</ecNumber>
    </recommendedName>
</protein>
<keyword evidence="7" id="KW-0961">Cell wall biogenesis/degradation</keyword>
<evidence type="ECO:0000256" key="7">
    <source>
        <dbReference type="ARBA" id="ARBA00023316"/>
    </source>
</evidence>